<dbReference type="InterPro" id="IPR036388">
    <property type="entry name" value="WH-like_DNA-bd_sf"/>
</dbReference>
<evidence type="ECO:0000259" key="4">
    <source>
        <dbReference type="PROSITE" id="PS50949"/>
    </source>
</evidence>
<dbReference type="SUPFAM" id="SSF46785">
    <property type="entry name" value="Winged helix' DNA-binding domain"/>
    <property type="match status" value="1"/>
</dbReference>
<dbReference type="STRING" id="1105367.CG50_04620"/>
<keyword evidence="3" id="KW-0804">Transcription</keyword>
<reference evidence="5 6" key="1">
    <citation type="submission" date="2014-03" db="EMBL/GenBank/DDBJ databases">
        <title>Genome of Paenirhodobacter enshiensis DW2-9.</title>
        <authorList>
            <person name="Wang D."/>
            <person name="Wang G."/>
        </authorList>
    </citation>
    <scope>NUCLEOTIDE SEQUENCE [LARGE SCALE GENOMIC DNA]</scope>
    <source>
        <strain evidence="5 6">DW2-9</strain>
    </source>
</reference>
<keyword evidence="2" id="KW-0238">DNA-binding</keyword>
<dbReference type="InterPro" id="IPR036390">
    <property type="entry name" value="WH_DNA-bd_sf"/>
</dbReference>
<dbReference type="eggNOG" id="COG1802">
    <property type="taxonomic scope" value="Bacteria"/>
</dbReference>
<dbReference type="Gene3D" id="1.10.10.10">
    <property type="entry name" value="Winged helix-like DNA-binding domain superfamily/Winged helix DNA-binding domain"/>
    <property type="match status" value="1"/>
</dbReference>
<dbReference type="PRINTS" id="PR00035">
    <property type="entry name" value="HTHGNTR"/>
</dbReference>
<gene>
    <name evidence="5" type="ORF">CG50_04620</name>
</gene>
<dbReference type="CDD" id="cd07377">
    <property type="entry name" value="WHTH_GntR"/>
    <property type="match status" value="1"/>
</dbReference>
<comment type="caution">
    <text evidence="5">The sequence shown here is derived from an EMBL/GenBank/DDBJ whole genome shotgun (WGS) entry which is preliminary data.</text>
</comment>
<protein>
    <submittedName>
        <fullName evidence="5">GntR family transcriptional regulator</fullName>
    </submittedName>
</protein>
<dbReference type="PANTHER" id="PTHR43537:SF45">
    <property type="entry name" value="GNTR FAMILY REGULATORY PROTEIN"/>
    <property type="match status" value="1"/>
</dbReference>
<dbReference type="Pfam" id="PF00392">
    <property type="entry name" value="GntR"/>
    <property type="match status" value="1"/>
</dbReference>
<dbReference type="InterPro" id="IPR000524">
    <property type="entry name" value="Tscrpt_reg_HTH_GntR"/>
</dbReference>
<proteinExistence type="predicted"/>
<dbReference type="PROSITE" id="PS50949">
    <property type="entry name" value="HTH_GNTR"/>
    <property type="match status" value="1"/>
</dbReference>
<dbReference type="Gene3D" id="1.20.120.530">
    <property type="entry name" value="GntR ligand-binding domain-like"/>
    <property type="match status" value="1"/>
</dbReference>
<evidence type="ECO:0000313" key="5">
    <source>
        <dbReference type="EMBL" id="KFI25725.1"/>
    </source>
</evidence>
<dbReference type="Pfam" id="PF07729">
    <property type="entry name" value="FCD"/>
    <property type="match status" value="1"/>
</dbReference>
<dbReference type="GO" id="GO:0003700">
    <property type="term" value="F:DNA-binding transcription factor activity"/>
    <property type="evidence" value="ECO:0007669"/>
    <property type="project" value="InterPro"/>
</dbReference>
<feature type="domain" description="HTH gntR-type" evidence="4">
    <location>
        <begin position="8"/>
        <end position="75"/>
    </location>
</feature>
<dbReference type="AlphaFoldDB" id="A0A086XUM5"/>
<dbReference type="SUPFAM" id="SSF48008">
    <property type="entry name" value="GntR ligand-binding domain-like"/>
    <property type="match status" value="1"/>
</dbReference>
<organism evidence="5 6">
    <name type="scientific">Paenirhodobacter enshiensis</name>
    <dbReference type="NCBI Taxonomy" id="1105367"/>
    <lineage>
        <taxon>Bacteria</taxon>
        <taxon>Pseudomonadati</taxon>
        <taxon>Pseudomonadota</taxon>
        <taxon>Alphaproteobacteria</taxon>
        <taxon>Rhodobacterales</taxon>
        <taxon>Rhodobacter group</taxon>
        <taxon>Paenirhodobacter</taxon>
    </lineage>
</organism>
<dbReference type="Proteomes" id="UP000028824">
    <property type="component" value="Unassembled WGS sequence"/>
</dbReference>
<dbReference type="GO" id="GO:0003677">
    <property type="term" value="F:DNA binding"/>
    <property type="evidence" value="ECO:0007669"/>
    <property type="project" value="UniProtKB-KW"/>
</dbReference>
<evidence type="ECO:0000256" key="1">
    <source>
        <dbReference type="ARBA" id="ARBA00023015"/>
    </source>
</evidence>
<evidence type="ECO:0000256" key="3">
    <source>
        <dbReference type="ARBA" id="ARBA00023163"/>
    </source>
</evidence>
<accession>A0A086XUM5</accession>
<dbReference type="InterPro" id="IPR011711">
    <property type="entry name" value="GntR_C"/>
</dbReference>
<sequence length="217" mass="23681">MLPSGLVPSLAEQTAARLRESILSGEIGPGERLSEARLAATLAVSRNTLREVFRLLTREGLLHHEPNRGVFVATPSMASILDIFRVRRMIEVPALAQAWPRHEGIARMRTAVERAEALAGVADWRAVGTENIAFHNAIVALTDSPRLIAFHRQIAVELRLTFGLLDSPEMLHAPYIALNREIVDRAGAGDTAGAAVLLGHYLDQSERTIMAAFARLA</sequence>
<evidence type="ECO:0000256" key="2">
    <source>
        <dbReference type="ARBA" id="ARBA00023125"/>
    </source>
</evidence>
<keyword evidence="1" id="KW-0805">Transcription regulation</keyword>
<keyword evidence="6" id="KW-1185">Reference proteome</keyword>
<evidence type="ECO:0000313" key="6">
    <source>
        <dbReference type="Proteomes" id="UP000028824"/>
    </source>
</evidence>
<dbReference type="EMBL" id="JFZB01000020">
    <property type="protein sequence ID" value="KFI25725.1"/>
    <property type="molecule type" value="Genomic_DNA"/>
</dbReference>
<dbReference type="SMART" id="SM00345">
    <property type="entry name" value="HTH_GNTR"/>
    <property type="match status" value="1"/>
</dbReference>
<name>A0A086XUM5_9RHOB</name>
<dbReference type="OrthoDB" id="8638122at2"/>
<dbReference type="SMART" id="SM00895">
    <property type="entry name" value="FCD"/>
    <property type="match status" value="1"/>
</dbReference>
<dbReference type="InterPro" id="IPR008920">
    <property type="entry name" value="TF_FadR/GntR_C"/>
</dbReference>
<dbReference type="PANTHER" id="PTHR43537">
    <property type="entry name" value="TRANSCRIPTIONAL REGULATOR, GNTR FAMILY"/>
    <property type="match status" value="1"/>
</dbReference>